<feature type="transmembrane region" description="Helical" evidence="2">
    <location>
        <begin position="827"/>
        <end position="846"/>
    </location>
</feature>
<evidence type="ECO:0008006" key="5">
    <source>
        <dbReference type="Google" id="ProtNLM"/>
    </source>
</evidence>
<feature type="transmembrane region" description="Helical" evidence="2">
    <location>
        <begin position="427"/>
        <end position="450"/>
    </location>
</feature>
<accession>A0A0G4ER10</accession>
<feature type="region of interest" description="Disordered" evidence="1">
    <location>
        <begin position="1346"/>
        <end position="1375"/>
    </location>
</feature>
<evidence type="ECO:0000256" key="1">
    <source>
        <dbReference type="SAM" id="MobiDB-lite"/>
    </source>
</evidence>
<feature type="transmembrane region" description="Helical" evidence="2">
    <location>
        <begin position="794"/>
        <end position="815"/>
    </location>
</feature>
<feature type="transmembrane region" description="Helical" evidence="2">
    <location>
        <begin position="644"/>
        <end position="665"/>
    </location>
</feature>
<sequence length="1556" mass="172273">MPALEEIFLKGNQLSGWPTWGRTSARFCEANARITPHITLYLLALPAPPYWPVIQRADFSGNPLGVEVRDFMQTFRELNTLMTLSCAGCGLTGRLDCDSAAYPTLRPGFVSLTRLFLSHNSIVALDELRLRNLARADLSSNPLESVRGDWLAGLDVRIDGNPNLRIDRIDDSLDIQSCEDVLSLKNVSADTLVPNPAAYVPQRDPNGLSNSTYECTTLCNTWIMVDFSVAEEKLCRCLPGYSGTGKDCTKCPAGTHSNRQVGTQSCQRCPDDAGSEEGSAACFCRLGYEKRGNEPCEPCTAGSVGVRNAGSDGSRSRWICQDCQEGLDCSVPINYNASVLPRFFQLTAHLQSAGASPSATREVTTYGAGLTELPIVIPCPLPASCRGTDKTSGLNICSEGHEGFVCNRCEKGFSRQTPQQPCAPCAALWQIVVVNVLLVVATLLAIFILTALAERAAATQRAEVPSQLTKIGLSHITAVCGLAFLVFDESLWGDQISPLISSFFGWSGGVPQSYQVWECLMRPYVGDKCVLYRHAIWLGLPLTWLTAVPLIASGFDRVREALKSKRRIGTDDSFATDTYLRALSAPPSVTNGKAHNTAAEGPYQRAVTFQESATEPETPHSCQHSLAEPRKSGRWRQWLDDRGTMMVVILTFIHPTVTKSMLALLRCRWYPYVADVIRIAPGEGVSRLPFDPRDHPRPRMDLDPHVICRSAEHAPFLWIAVAGLLLWTFAPVICGVAFLWRHRDSLQDHHTRRRVGFLYTGYRKHFYYWDAVLAMRRVLVLLIAQQATSENRQLLGWTVIAAACLALQFAVWPFDRGSMDILNLTELRGLLVWLMSLFIMQFVVILPEGTSLAIALVLVVIAVNLVHYVMVAIQICRFGLLQVGYRYTALTDRKQAIAVTFQESATEPETPHSCQHSLAEPRKSGRWRQWLDDRGTMMVVILTFIHPTVTKSMLALLRCRWYPYVPDVIPIATGEGVSRLPFDPRDHPRPRMDLDPHVICRSAEHAPFLWTAVAGLLLWTFAPVICGVAFLWRHRDSLQDHHTRRRVGFLYTGYRKHFYYWDAVLAMRRVLVLLIAQQATSENRQLLGWTVIAAACLALQFAVWPFDRGSMDILNLTELRGLLVWLMSLFIMQFVVILPEGTSLAIALVLVVIAVNLVHYIMLAIQICRFGLLQVGYRYTALTDRKQAIARLMTGCLTGPIVSWLIHREEQRREVAPKVFYDWSSAALSVDGPPAAASAASGKCHPSFGRPVHRVVSAMQLTSAAMQDVIETLKLTHVPSDFHEFLWSHAFLVQSLRQKTVEMRSRRRGQVVVHLPRPDGTSATGLRHMGTSDLSHAFANQRSLRHAVSSPLKDSKASRDGSAAEWTADSDVQPTDSCQYSVVSPGIALHDLQANLAYVVNELVTREQLHQAALQKADGTDLEKADTEVLQRHHTGGWKALYEAFKKAKRTLIKAGSPPGAIPEVLASLVPMALETPAATEDVPMSGMSSPASSTRSQQSDCQEALTPPSHLVWVDWHRLSSDDQDSAALSMSAEAVCDAVAAMDGTAANENDDDK</sequence>
<keyword evidence="2" id="KW-0472">Membrane</keyword>
<feature type="transmembrane region" description="Helical" evidence="2">
    <location>
        <begin position="716"/>
        <end position="740"/>
    </location>
</feature>
<proteinExistence type="predicted"/>
<feature type="transmembrane region" description="Helical" evidence="2">
    <location>
        <begin position="1119"/>
        <end position="1138"/>
    </location>
</feature>
<reference evidence="3 4" key="1">
    <citation type="submission" date="2014-11" db="EMBL/GenBank/DDBJ databases">
        <authorList>
            <person name="Zhu J."/>
            <person name="Qi W."/>
            <person name="Song R."/>
        </authorList>
    </citation>
    <scope>NUCLEOTIDE SEQUENCE [LARGE SCALE GENOMIC DNA]</scope>
</reference>
<dbReference type="InterPro" id="IPR009030">
    <property type="entry name" value="Growth_fac_rcpt_cys_sf"/>
</dbReference>
<keyword evidence="2" id="KW-1133">Transmembrane helix</keyword>
<dbReference type="STRING" id="1169540.A0A0G4ER10"/>
<dbReference type="InterPro" id="IPR032675">
    <property type="entry name" value="LRR_dom_sf"/>
</dbReference>
<dbReference type="OrthoDB" id="431631at2759"/>
<keyword evidence="2" id="KW-0812">Transmembrane</keyword>
<feature type="transmembrane region" description="Helical" evidence="2">
    <location>
        <begin position="852"/>
        <end position="876"/>
    </location>
</feature>
<evidence type="ECO:0000313" key="4">
    <source>
        <dbReference type="Proteomes" id="UP000041254"/>
    </source>
</evidence>
<evidence type="ECO:0000256" key="2">
    <source>
        <dbReference type="SAM" id="Phobius"/>
    </source>
</evidence>
<dbReference type="Gene3D" id="2.10.50.10">
    <property type="entry name" value="Tumor Necrosis Factor Receptor, subunit A, domain 2"/>
    <property type="match status" value="1"/>
</dbReference>
<feature type="transmembrane region" description="Helical" evidence="2">
    <location>
        <begin position="1086"/>
        <end position="1107"/>
    </location>
</feature>
<feature type="transmembrane region" description="Helical" evidence="2">
    <location>
        <begin position="535"/>
        <end position="555"/>
    </location>
</feature>
<dbReference type="SUPFAM" id="SSF57184">
    <property type="entry name" value="Growth factor receptor domain"/>
    <property type="match status" value="1"/>
</dbReference>
<feature type="transmembrane region" description="Helical" evidence="2">
    <location>
        <begin position="1144"/>
        <end position="1167"/>
    </location>
</feature>
<dbReference type="Proteomes" id="UP000041254">
    <property type="component" value="Unassembled WGS sequence"/>
</dbReference>
<dbReference type="InParanoid" id="A0A0G4ER10"/>
<keyword evidence="4" id="KW-1185">Reference proteome</keyword>
<evidence type="ECO:0000313" key="3">
    <source>
        <dbReference type="EMBL" id="CEL99919.1"/>
    </source>
</evidence>
<feature type="transmembrane region" description="Helical" evidence="2">
    <location>
        <begin position="1008"/>
        <end position="1032"/>
    </location>
</feature>
<dbReference type="EMBL" id="CDMY01000291">
    <property type="protein sequence ID" value="CEL99919.1"/>
    <property type="molecule type" value="Genomic_DNA"/>
</dbReference>
<feature type="transmembrane region" description="Helical" evidence="2">
    <location>
        <begin position="471"/>
        <end position="487"/>
    </location>
</feature>
<feature type="region of interest" description="Disordered" evidence="1">
    <location>
        <begin position="1480"/>
        <end position="1505"/>
    </location>
</feature>
<dbReference type="VEuPathDB" id="CryptoDB:Vbra_4080"/>
<feature type="compositionally biased region" description="Low complexity" evidence="1">
    <location>
        <begin position="1489"/>
        <end position="1500"/>
    </location>
</feature>
<dbReference type="PhylomeDB" id="A0A0G4ER10"/>
<dbReference type="SUPFAM" id="SSF52058">
    <property type="entry name" value="L domain-like"/>
    <property type="match status" value="1"/>
</dbReference>
<dbReference type="PANTHER" id="PTHR11319">
    <property type="entry name" value="G PROTEIN-COUPLED RECEPTOR-RELATED"/>
    <property type="match status" value="1"/>
</dbReference>
<dbReference type="Gene3D" id="3.80.10.10">
    <property type="entry name" value="Ribonuclease Inhibitor"/>
    <property type="match status" value="1"/>
</dbReference>
<dbReference type="PANTHER" id="PTHR11319:SF35">
    <property type="entry name" value="OUTER MEMBRANE PROTEIN PMPC-RELATED"/>
    <property type="match status" value="1"/>
</dbReference>
<gene>
    <name evidence="3" type="ORF">Vbra_4080</name>
</gene>
<organism evidence="3 4">
    <name type="scientific">Vitrella brassicaformis (strain CCMP3155)</name>
    <dbReference type="NCBI Taxonomy" id="1169540"/>
    <lineage>
        <taxon>Eukaryota</taxon>
        <taxon>Sar</taxon>
        <taxon>Alveolata</taxon>
        <taxon>Colpodellida</taxon>
        <taxon>Vitrellaceae</taxon>
        <taxon>Vitrella</taxon>
    </lineage>
</organism>
<protein>
    <recommendedName>
        <fullName evidence="5">EGF-like domain-containing protein</fullName>
    </recommendedName>
</protein>
<name>A0A0G4ER10_VITBC</name>